<dbReference type="Proteomes" id="UP000593566">
    <property type="component" value="Unassembled WGS sequence"/>
</dbReference>
<protein>
    <submittedName>
        <fullName evidence="2">Uncharacterized protein</fullName>
    </submittedName>
</protein>
<feature type="compositionally biased region" description="Basic and acidic residues" evidence="1">
    <location>
        <begin position="1"/>
        <end position="11"/>
    </location>
</feature>
<comment type="caution">
    <text evidence="2">The sequence shown here is derived from an EMBL/GenBank/DDBJ whole genome shotgun (WGS) entry which is preliminary data.</text>
</comment>
<feature type="region of interest" description="Disordered" evidence="1">
    <location>
        <begin position="1"/>
        <end position="55"/>
    </location>
</feature>
<dbReference type="AlphaFoldDB" id="A0A8H6CEG5"/>
<evidence type="ECO:0000313" key="3">
    <source>
        <dbReference type="Proteomes" id="UP000593566"/>
    </source>
</evidence>
<sequence length="169" mass="18600">MNGLELDRRNESPISYQKPDESEKYAYYRQPSGAQTSQIPMASEPATNATESTLPTSDCDNLSKTYVSTIGTHTEFNVYCNSDLDGADFLGVFVSFFEDCMKTCASFNYYQTSNGTQTANAACYGMAFYLDYHENPQDLGRSCFLNDASGITATQRDHTSAASLIQSLA</sequence>
<reference evidence="2 3" key="1">
    <citation type="journal article" date="2020" name="Genomics">
        <title>Complete, high-quality genomes from long-read metagenomic sequencing of two wolf lichen thalli reveals enigmatic genome architecture.</title>
        <authorList>
            <person name="McKenzie S.K."/>
            <person name="Walston R.F."/>
            <person name="Allen J.L."/>
        </authorList>
    </citation>
    <scope>NUCLEOTIDE SEQUENCE [LARGE SCALE GENOMIC DNA]</scope>
    <source>
        <strain evidence="2">WasteWater1</strain>
    </source>
</reference>
<name>A0A8H6CEG5_9LECA</name>
<proteinExistence type="predicted"/>
<dbReference type="RefSeq" id="XP_037151374.1">
    <property type="nucleotide sequence ID" value="XM_037292835.1"/>
</dbReference>
<evidence type="ECO:0000256" key="1">
    <source>
        <dbReference type="SAM" id="MobiDB-lite"/>
    </source>
</evidence>
<organism evidence="2 3">
    <name type="scientific">Letharia lupina</name>
    <dbReference type="NCBI Taxonomy" id="560253"/>
    <lineage>
        <taxon>Eukaryota</taxon>
        <taxon>Fungi</taxon>
        <taxon>Dikarya</taxon>
        <taxon>Ascomycota</taxon>
        <taxon>Pezizomycotina</taxon>
        <taxon>Lecanoromycetes</taxon>
        <taxon>OSLEUM clade</taxon>
        <taxon>Lecanoromycetidae</taxon>
        <taxon>Lecanorales</taxon>
        <taxon>Lecanorineae</taxon>
        <taxon>Parmeliaceae</taxon>
        <taxon>Letharia</taxon>
    </lineage>
</organism>
<dbReference type="EMBL" id="JACCJB010000013">
    <property type="protein sequence ID" value="KAF6221939.1"/>
    <property type="molecule type" value="Genomic_DNA"/>
</dbReference>
<accession>A0A8H6CEG5</accession>
<dbReference type="GeneID" id="59330321"/>
<keyword evidence="3" id="KW-1185">Reference proteome</keyword>
<feature type="compositionally biased region" description="Polar residues" evidence="1">
    <location>
        <begin position="32"/>
        <end position="55"/>
    </location>
</feature>
<evidence type="ECO:0000313" key="2">
    <source>
        <dbReference type="EMBL" id="KAF6221939.1"/>
    </source>
</evidence>
<gene>
    <name evidence="2" type="ORF">HO133_001907</name>
</gene>